<dbReference type="EMBL" id="CP104395">
    <property type="protein sequence ID" value="WEL19612.1"/>
    <property type="molecule type" value="Genomic_DNA"/>
</dbReference>
<evidence type="ECO:0000256" key="10">
    <source>
        <dbReference type="SAM" id="Coils"/>
    </source>
</evidence>
<organism evidence="13 14">
    <name type="scientific">Candidatus Nanohalococcus occultus</name>
    <dbReference type="NCBI Taxonomy" id="2978047"/>
    <lineage>
        <taxon>Archaea</taxon>
        <taxon>Candidatus Nanohalarchaeota</taxon>
        <taxon>Candidatus Nanohalarchaeota incertae sedis</taxon>
        <taxon>Candidatus Nanohalococcus</taxon>
    </lineage>
</organism>
<evidence type="ECO:0000256" key="1">
    <source>
        <dbReference type="ARBA" id="ARBA00022741"/>
    </source>
</evidence>
<feature type="binding site" evidence="9">
    <location>
        <begin position="23"/>
        <end position="30"/>
    </location>
    <ligand>
        <name>ATP</name>
        <dbReference type="ChEBI" id="CHEBI:30616"/>
    </ligand>
</feature>
<keyword evidence="5" id="KW-0413">Isomerase</keyword>
<dbReference type="Proteomes" id="UP001218034">
    <property type="component" value="Chromosome"/>
</dbReference>
<evidence type="ECO:0000256" key="8">
    <source>
        <dbReference type="ARBA" id="ARBA00048988"/>
    </source>
</evidence>
<dbReference type="InterPro" id="IPR000212">
    <property type="entry name" value="DNA_helicase_UvrD/REP"/>
</dbReference>
<accession>A0ABY8CEJ2</accession>
<evidence type="ECO:0000256" key="2">
    <source>
        <dbReference type="ARBA" id="ARBA00022801"/>
    </source>
</evidence>
<dbReference type="InterPro" id="IPR014017">
    <property type="entry name" value="DNA_helicase_UvrD-like_C"/>
</dbReference>
<keyword evidence="14" id="KW-1185">Reference proteome</keyword>
<dbReference type="SUPFAM" id="SSF52540">
    <property type="entry name" value="P-loop containing nucleoside triphosphate hydrolases"/>
    <property type="match status" value="1"/>
</dbReference>
<feature type="domain" description="UvrD-like helicase C-terminal" evidence="12">
    <location>
        <begin position="392"/>
        <end position="641"/>
    </location>
</feature>
<evidence type="ECO:0000256" key="7">
    <source>
        <dbReference type="ARBA" id="ARBA00034808"/>
    </source>
</evidence>
<dbReference type="InterPro" id="IPR027417">
    <property type="entry name" value="P-loop_NTPase"/>
</dbReference>
<protein>
    <recommendedName>
        <fullName evidence="7">DNA 3'-5' helicase</fullName>
        <ecNumber evidence="7">5.6.2.4</ecNumber>
    </recommendedName>
</protein>
<evidence type="ECO:0000256" key="5">
    <source>
        <dbReference type="ARBA" id="ARBA00023235"/>
    </source>
</evidence>
<dbReference type="Gene3D" id="3.40.50.300">
    <property type="entry name" value="P-loop containing nucleotide triphosphate hydrolases"/>
    <property type="match status" value="4"/>
</dbReference>
<evidence type="ECO:0000259" key="12">
    <source>
        <dbReference type="PROSITE" id="PS51217"/>
    </source>
</evidence>
<comment type="catalytic activity">
    <reaction evidence="8">
        <text>ATP + H2O = ADP + phosphate + H(+)</text>
        <dbReference type="Rhea" id="RHEA:13065"/>
        <dbReference type="ChEBI" id="CHEBI:15377"/>
        <dbReference type="ChEBI" id="CHEBI:15378"/>
        <dbReference type="ChEBI" id="CHEBI:30616"/>
        <dbReference type="ChEBI" id="CHEBI:43474"/>
        <dbReference type="ChEBI" id="CHEBI:456216"/>
        <dbReference type="EC" id="5.6.2.4"/>
    </reaction>
</comment>
<evidence type="ECO:0000256" key="6">
    <source>
        <dbReference type="ARBA" id="ARBA00034617"/>
    </source>
</evidence>
<name>A0ABY8CEJ2_9ARCH</name>
<comment type="catalytic activity">
    <reaction evidence="6">
        <text>Couples ATP hydrolysis with the unwinding of duplex DNA by translocating in the 3'-5' direction.</text>
        <dbReference type="EC" id="5.6.2.4"/>
    </reaction>
</comment>
<dbReference type="PROSITE" id="PS51198">
    <property type="entry name" value="UVRD_HELICASE_ATP_BIND"/>
    <property type="match status" value="1"/>
</dbReference>
<dbReference type="GO" id="GO:0003678">
    <property type="term" value="F:DNA helicase activity"/>
    <property type="evidence" value="ECO:0007669"/>
    <property type="project" value="UniProtKB-EC"/>
</dbReference>
<feature type="domain" description="UvrD-like helicase ATP-binding" evidence="11">
    <location>
        <begin position="2"/>
        <end position="391"/>
    </location>
</feature>
<dbReference type="Pfam" id="PF00580">
    <property type="entry name" value="UvrD-helicase"/>
    <property type="match status" value="1"/>
</dbReference>
<keyword evidence="10" id="KW-0175">Coiled coil</keyword>
<dbReference type="PANTHER" id="PTHR11070">
    <property type="entry name" value="UVRD / RECB / PCRA DNA HELICASE FAMILY MEMBER"/>
    <property type="match status" value="1"/>
</dbReference>
<evidence type="ECO:0000313" key="14">
    <source>
        <dbReference type="Proteomes" id="UP001218034"/>
    </source>
</evidence>
<evidence type="ECO:0000259" key="11">
    <source>
        <dbReference type="PROSITE" id="PS51198"/>
    </source>
</evidence>
<proteinExistence type="predicted"/>
<keyword evidence="2 9" id="KW-0378">Hydrolase</keyword>
<evidence type="ECO:0000256" key="9">
    <source>
        <dbReference type="PROSITE-ProRule" id="PRU00560"/>
    </source>
</evidence>
<dbReference type="PANTHER" id="PTHR11070:SF67">
    <property type="entry name" value="DNA 3'-5' HELICASE"/>
    <property type="match status" value="1"/>
</dbReference>
<sequence length="768" mass="89175">MTDPNKQQKQLIENTEGTYLVDAGAGTGKTFTITRRYARIVGKKGVEPEDVFLATFTRNAAEEMSERIVELTEFEPGRIFEAPISTFHSHCQKILERHGFNAPELLGIEEKITEEVDVMESQVRERQEFKEFYSGFKAENTEYNDFYRITEASGVLGLLKTLASKGIFPTESSWFGEAEKYLDGDYERFKDVFKEMNKPRETSNGQRQSELRDRLYSYRWKDFPEDAPDVAEIRGGRGTKSVRQDFMRRSFEENRDQLKSFVHDLYYEYLEHCLSRNYLNFPFIMALSYVLLHERPEIREKESFEYVMIDEFQDTNEIQLKLALLLSEEPNIAAVGDWKQSIYSFQHASVENIQRFQKRLEKYLEELQEAEKTLDIGEVERIELKQNYRSGQKILDFSEHALELPAHRRENVPEPELVSLESKTGFESSKIERFTSENEPKAVLSRIQEIIDNEKYLKEEGEILEYGDIAVLTRTRRFGLELQELASTYGIPVEYEGGVELFKTPQALLLLAWLRILNSDSLRGWAVVLEHAGYSLDEAKAILDEENKSYPPDMKAFREKLESFDTVKAVANTVFEHYGYENEVSDRIIEVIQDAFRSTFMNTGSLISFIEDNIEEGEIYQVETRGSENSVTVQTVHAAKGLEYPAVFIADVNKGVFPSQNSGFSVLKYQDPVGLRQRKKFDSEYGFSFDNWRYEILSKCMAGDYDEERRLMYVAMTRAENHLFFSAEEGKESPFYENLDLDEKTVEPELQAVEISEEDRVTFDIEDS</sequence>
<dbReference type="InterPro" id="IPR014016">
    <property type="entry name" value="UvrD-like_ATP-bd"/>
</dbReference>
<reference evidence="13 14" key="1">
    <citation type="submission" date="2022-09" db="EMBL/GenBank/DDBJ databases">
        <title>Xylan utilization by haloarchaea-nanohaloarchaea associations.</title>
        <authorList>
            <person name="Yakimov M."/>
        </authorList>
    </citation>
    <scope>NUCLEOTIDE SEQUENCE [LARGE SCALE GENOMIC DNA]</scope>
    <source>
        <strain evidence="13 14">SVXNc</strain>
    </source>
</reference>
<dbReference type="GeneID" id="90590034"/>
<feature type="coiled-coil region" evidence="10">
    <location>
        <begin position="350"/>
        <end position="387"/>
    </location>
</feature>
<keyword evidence="4 9" id="KW-0067">ATP-binding</keyword>
<dbReference type="GO" id="GO:0016787">
    <property type="term" value="F:hydrolase activity"/>
    <property type="evidence" value="ECO:0007669"/>
    <property type="project" value="UniProtKB-KW"/>
</dbReference>
<gene>
    <name evidence="13" type="primary">recB</name>
    <name evidence="13" type="ORF">SVXNc_0596</name>
</gene>
<evidence type="ECO:0000256" key="4">
    <source>
        <dbReference type="ARBA" id="ARBA00022840"/>
    </source>
</evidence>
<keyword evidence="3 9" id="KW-0347">Helicase</keyword>
<keyword evidence="1 9" id="KW-0547">Nucleotide-binding</keyword>
<evidence type="ECO:0000313" key="13">
    <source>
        <dbReference type="EMBL" id="WEL19612.1"/>
    </source>
</evidence>
<dbReference type="CDD" id="cd17932">
    <property type="entry name" value="DEXQc_UvrD"/>
    <property type="match status" value="1"/>
</dbReference>
<evidence type="ECO:0000256" key="3">
    <source>
        <dbReference type="ARBA" id="ARBA00022806"/>
    </source>
</evidence>
<dbReference type="PROSITE" id="PS51217">
    <property type="entry name" value="UVRD_HELICASE_CTER"/>
    <property type="match status" value="1"/>
</dbReference>
<dbReference type="RefSeq" id="WP_347721451.1">
    <property type="nucleotide sequence ID" value="NZ_CP104395.1"/>
</dbReference>
<dbReference type="Pfam" id="PF13361">
    <property type="entry name" value="UvrD_C"/>
    <property type="match status" value="2"/>
</dbReference>
<dbReference type="EC" id="5.6.2.4" evidence="7"/>